<evidence type="ECO:0000313" key="3">
    <source>
        <dbReference type="EMBL" id="KAL3647482.1"/>
    </source>
</evidence>
<dbReference type="InterPro" id="IPR001245">
    <property type="entry name" value="Ser-Thr/Tyr_kinase_cat_dom"/>
</dbReference>
<organism evidence="3 4">
    <name type="scientific">Castilleja foliolosa</name>
    <dbReference type="NCBI Taxonomy" id="1961234"/>
    <lineage>
        <taxon>Eukaryota</taxon>
        <taxon>Viridiplantae</taxon>
        <taxon>Streptophyta</taxon>
        <taxon>Embryophyta</taxon>
        <taxon>Tracheophyta</taxon>
        <taxon>Spermatophyta</taxon>
        <taxon>Magnoliopsida</taxon>
        <taxon>eudicotyledons</taxon>
        <taxon>Gunneridae</taxon>
        <taxon>Pentapetalae</taxon>
        <taxon>asterids</taxon>
        <taxon>lamiids</taxon>
        <taxon>Lamiales</taxon>
        <taxon>Orobanchaceae</taxon>
        <taxon>Pedicularideae</taxon>
        <taxon>Castillejinae</taxon>
        <taxon>Castilleja</taxon>
    </lineage>
</organism>
<dbReference type="InterPro" id="IPR050994">
    <property type="entry name" value="At_inactive_RLKs"/>
</dbReference>
<name>A0ABD3E104_9LAMI</name>
<feature type="domain" description="Protein kinase" evidence="2">
    <location>
        <begin position="392"/>
        <end position="676"/>
    </location>
</feature>
<evidence type="ECO:0000256" key="1">
    <source>
        <dbReference type="PROSITE-ProRule" id="PRU10141"/>
    </source>
</evidence>
<dbReference type="AlphaFoldDB" id="A0ABD3E104"/>
<comment type="caution">
    <text evidence="3">The sequence shown here is derived from an EMBL/GenBank/DDBJ whole genome shotgun (WGS) entry which is preliminary data.</text>
</comment>
<dbReference type="PROSITE" id="PS50011">
    <property type="entry name" value="PROTEIN_KINASE_DOM"/>
    <property type="match status" value="2"/>
</dbReference>
<keyword evidence="1" id="KW-0547">Nucleotide-binding</keyword>
<dbReference type="SMART" id="SM00220">
    <property type="entry name" value="S_TKc"/>
    <property type="match status" value="1"/>
</dbReference>
<dbReference type="PANTHER" id="PTHR48010:SF1">
    <property type="entry name" value="PROTEIN KINASE DOMAIN-CONTAINING PROTEIN"/>
    <property type="match status" value="1"/>
</dbReference>
<dbReference type="PROSITE" id="PS00107">
    <property type="entry name" value="PROTEIN_KINASE_ATP"/>
    <property type="match status" value="1"/>
</dbReference>
<dbReference type="EMBL" id="JAVIJP010000009">
    <property type="protein sequence ID" value="KAL3647482.1"/>
    <property type="molecule type" value="Genomic_DNA"/>
</dbReference>
<evidence type="ECO:0000313" key="4">
    <source>
        <dbReference type="Proteomes" id="UP001632038"/>
    </source>
</evidence>
<dbReference type="InterPro" id="IPR017441">
    <property type="entry name" value="Protein_kinase_ATP_BS"/>
</dbReference>
<dbReference type="GO" id="GO:0005524">
    <property type="term" value="F:ATP binding"/>
    <property type="evidence" value="ECO:0007669"/>
    <property type="project" value="UniProtKB-UniRule"/>
</dbReference>
<dbReference type="Gene3D" id="3.30.200.20">
    <property type="entry name" value="Phosphorylase Kinase, domain 1"/>
    <property type="match status" value="2"/>
</dbReference>
<sequence>MSAIYDNWERLVAVVVKKQQLWQLFHDHSRSPSTLSEASDFSLSFSSRPPLDDLAVDFPSLGSSSWSQRGHPKLVLTSDFSPAIDIKYLNLAASELLGTGTFGATYAAQVDNGVRIVVKRLKLMNVSELDFRRHMDIIGDVRHENVVALRAYYSSGNERLVLYDYYYRGSVRSLLHGQYHKLQPYVDWERRLKIAIGAARGIVEIHRENGGKLVHGNIKASNVFLNHDHYGCVSEHGLRNLIPTISMSAAHYYAPEVKNAQNVSQASDVYSFGVLLLELLTKMSPEHVTGGPEAVNLVKLVSSVINRIWAANVFDVELTKHPTVKKQMVKMFHIGMRCVEKSAIKRPKMSEVAMLLEEITTLTSTSQITPVDGTLVFFEDFKPTFDLGEVLGDSAAVLGQGTFGTTYKTTFEDGSSIVVRRLKDVISTFEEFQQHMAITGRMRHQNIDTLRGYYFLRGETLLLYDYHDQDNVSVLLHGTLTGRGKTFLNWERRLKIAAGAARGISHIHLQDDRKFVHGNIKSSNIILNRQKYGIISDVGLGKVSRPVTRPVMLTPGYCAPEVKDTGNVSQASDVYSFGVLLLELLSGKPSQFTGYDGKAISLVEWTRSVVESDDPEVWMTNMLDVELVRHGYEETMVQILETAMDCVNIVTERRPNMSHVVMVLEEISAIESESWFEGTCKQPLESRLEKLLEDLLPTL</sequence>
<dbReference type="Pfam" id="PF07714">
    <property type="entry name" value="PK_Tyr_Ser-Thr"/>
    <property type="match status" value="2"/>
</dbReference>
<dbReference type="Gene3D" id="1.10.510.10">
    <property type="entry name" value="Transferase(Phosphotransferase) domain 1"/>
    <property type="match status" value="2"/>
</dbReference>
<evidence type="ECO:0000259" key="2">
    <source>
        <dbReference type="PROSITE" id="PS50011"/>
    </source>
</evidence>
<dbReference type="InterPro" id="IPR011009">
    <property type="entry name" value="Kinase-like_dom_sf"/>
</dbReference>
<feature type="binding site" evidence="1">
    <location>
        <position position="119"/>
    </location>
    <ligand>
        <name>ATP</name>
        <dbReference type="ChEBI" id="CHEBI:30616"/>
    </ligand>
</feature>
<keyword evidence="1" id="KW-0067">ATP-binding</keyword>
<gene>
    <name evidence="3" type="ORF">CASFOL_008450</name>
</gene>
<proteinExistence type="predicted"/>
<reference evidence="4" key="1">
    <citation type="journal article" date="2024" name="IScience">
        <title>Strigolactones Initiate the Formation of Haustorium-like Structures in Castilleja.</title>
        <authorList>
            <person name="Buerger M."/>
            <person name="Peterson D."/>
            <person name="Chory J."/>
        </authorList>
    </citation>
    <scope>NUCLEOTIDE SEQUENCE [LARGE SCALE GENOMIC DNA]</scope>
</reference>
<dbReference type="SUPFAM" id="SSF56112">
    <property type="entry name" value="Protein kinase-like (PK-like)"/>
    <property type="match status" value="2"/>
</dbReference>
<feature type="domain" description="Protein kinase" evidence="2">
    <location>
        <begin position="91"/>
        <end position="362"/>
    </location>
</feature>
<dbReference type="Proteomes" id="UP001632038">
    <property type="component" value="Unassembled WGS sequence"/>
</dbReference>
<keyword evidence="4" id="KW-1185">Reference proteome</keyword>
<dbReference type="PANTHER" id="PTHR48010">
    <property type="entry name" value="OS05G0588300 PROTEIN"/>
    <property type="match status" value="1"/>
</dbReference>
<protein>
    <recommendedName>
        <fullName evidence="2">Protein kinase domain-containing protein</fullName>
    </recommendedName>
</protein>
<dbReference type="InterPro" id="IPR000719">
    <property type="entry name" value="Prot_kinase_dom"/>
</dbReference>
<accession>A0ABD3E104</accession>